<dbReference type="STRING" id="109895.A0A507EGS7"/>
<feature type="compositionally biased region" description="Low complexity" evidence="1">
    <location>
        <begin position="120"/>
        <end position="132"/>
    </location>
</feature>
<feature type="compositionally biased region" description="Low complexity" evidence="1">
    <location>
        <begin position="76"/>
        <end position="85"/>
    </location>
</feature>
<gene>
    <name evidence="3" type="ORF">PhCBS80983_g00300</name>
</gene>
<name>A0A507EGS7_9FUNG</name>
<dbReference type="AlphaFoldDB" id="A0A507EGS7"/>
<evidence type="ECO:0000256" key="1">
    <source>
        <dbReference type="SAM" id="MobiDB-lite"/>
    </source>
</evidence>
<evidence type="ECO:0000259" key="2">
    <source>
        <dbReference type="PROSITE" id="PS51082"/>
    </source>
</evidence>
<feature type="compositionally biased region" description="Pro residues" evidence="1">
    <location>
        <begin position="133"/>
        <end position="161"/>
    </location>
</feature>
<protein>
    <recommendedName>
        <fullName evidence="2">WH2 domain-containing protein</fullName>
    </recommendedName>
</protein>
<feature type="compositionally biased region" description="Pro residues" evidence="1">
    <location>
        <begin position="216"/>
        <end position="226"/>
    </location>
</feature>
<comment type="caution">
    <text evidence="3">The sequence shown here is derived from an EMBL/GenBank/DDBJ whole genome shotgun (WGS) entry which is preliminary data.</text>
</comment>
<organism evidence="3 4">
    <name type="scientific">Powellomyces hirtus</name>
    <dbReference type="NCBI Taxonomy" id="109895"/>
    <lineage>
        <taxon>Eukaryota</taxon>
        <taxon>Fungi</taxon>
        <taxon>Fungi incertae sedis</taxon>
        <taxon>Chytridiomycota</taxon>
        <taxon>Chytridiomycota incertae sedis</taxon>
        <taxon>Chytridiomycetes</taxon>
        <taxon>Spizellomycetales</taxon>
        <taxon>Powellomycetaceae</taxon>
        <taxon>Powellomyces</taxon>
    </lineage>
</organism>
<accession>A0A507EGS7</accession>
<feature type="domain" description="WH2" evidence="2">
    <location>
        <begin position="23"/>
        <end position="40"/>
    </location>
</feature>
<reference evidence="3 4" key="1">
    <citation type="journal article" date="2019" name="Sci. Rep.">
        <title>Comparative genomics of chytrid fungi reveal insights into the obligate biotrophic and pathogenic lifestyle of Synchytrium endobioticum.</title>
        <authorList>
            <person name="van de Vossenberg B.T.L.H."/>
            <person name="Warris S."/>
            <person name="Nguyen H.D.T."/>
            <person name="van Gent-Pelzer M.P.E."/>
            <person name="Joly D.L."/>
            <person name="van de Geest H.C."/>
            <person name="Bonants P.J.M."/>
            <person name="Smith D.S."/>
            <person name="Levesque C.A."/>
            <person name="van der Lee T.A.J."/>
        </authorList>
    </citation>
    <scope>NUCLEOTIDE SEQUENCE [LARGE SCALE GENOMIC DNA]</scope>
    <source>
        <strain evidence="3 4">CBS 809.83</strain>
    </source>
</reference>
<keyword evidence="4" id="KW-1185">Reference proteome</keyword>
<feature type="compositionally biased region" description="Pro residues" evidence="1">
    <location>
        <begin position="1"/>
        <end position="23"/>
    </location>
</feature>
<feature type="compositionally biased region" description="Polar residues" evidence="1">
    <location>
        <begin position="283"/>
        <end position="299"/>
    </location>
</feature>
<dbReference type="Proteomes" id="UP000318582">
    <property type="component" value="Unassembled WGS sequence"/>
</dbReference>
<feature type="region of interest" description="Disordered" evidence="1">
    <location>
        <begin position="1"/>
        <end position="388"/>
    </location>
</feature>
<dbReference type="Pfam" id="PF02205">
    <property type="entry name" value="WH2"/>
    <property type="match status" value="1"/>
</dbReference>
<proteinExistence type="predicted"/>
<dbReference type="EMBL" id="QEAQ01000002">
    <property type="protein sequence ID" value="TPX62667.1"/>
    <property type="molecule type" value="Genomic_DNA"/>
</dbReference>
<dbReference type="PROSITE" id="PS51082">
    <property type="entry name" value="WH2"/>
    <property type="match status" value="1"/>
</dbReference>
<evidence type="ECO:0000313" key="3">
    <source>
        <dbReference type="EMBL" id="TPX62667.1"/>
    </source>
</evidence>
<dbReference type="GO" id="GO:0003779">
    <property type="term" value="F:actin binding"/>
    <property type="evidence" value="ECO:0007669"/>
    <property type="project" value="InterPro"/>
</dbReference>
<dbReference type="InterPro" id="IPR003124">
    <property type="entry name" value="WH2_dom"/>
</dbReference>
<evidence type="ECO:0000313" key="4">
    <source>
        <dbReference type="Proteomes" id="UP000318582"/>
    </source>
</evidence>
<sequence length="454" mass="46243">MPPPPPPPPAPPPVAASAPPVPKPSALLQSIEKGTKLRKVQTNDRSTPLVEAPKGSAGGGGGGRSPPVPRRGGGDAPAPAMSAGPAGLGGLFAGGMPKLRSTGRKPGNDAAQGPVPTPFARSSPSVPSRVAAAPPPTPSRNNIPPPAPPRTNGPPPTPPRPSEPESSTRAGPPAIPSRSGPPAVPERSSTVSSPPLPPPTPSRFGTLPKSNAPVVPSRPAPPPPPGASGGSMRGPPPTPPSRPAAKDLFEKPAPPPVAARTPPGAPFGLKPSATMGPSGFASGRSSVIKPSSSANNITSLGRRESDSQMETIGRWTFRTDLPPPRQISVGNLPDAVGGRASGFGSPSLGRRPPPPPPPASRRGSAFPPPPPPSRSREGSVNQSAEVSRYVEDTLPKLEKELNRCKANEDYMKCASLKGMMDQLGDLKKRAEGGASAIIILDDFRRLRGEADGML</sequence>